<sequence>AGIKDFLRIFSLANAGVGMVLRRHFFNIFVLKLEKMLIYLFTDHTNKLVTKGSWCPGGHPVLGSNLPLSIPPETMDSGLYGELSLQLVTLLSPCVLQYPNLETLLTHMEVSFHLFLRSTTASLANVLWIYKSLLRSCSAGPSCEGGIVYALEHETCQEPEKRFHLHPVKQKLLIFLFLQHTDPFASQLSDFMGEGLLEQTPTRFLVRLLQASKGLETTTHTHNCQSIILSASISIVSCSTNLNFRKDCLSRMQVSDTHDLTASLRDALLRVISWRSVPRKGCYSAQVPRRLVQFASTCM</sequence>
<organism evidence="1 2">
    <name type="scientific">Hippocampus comes</name>
    <name type="common">Tiger tail seahorse</name>
    <dbReference type="NCBI Taxonomy" id="109280"/>
    <lineage>
        <taxon>Eukaryota</taxon>
        <taxon>Metazoa</taxon>
        <taxon>Chordata</taxon>
        <taxon>Craniata</taxon>
        <taxon>Vertebrata</taxon>
        <taxon>Euteleostomi</taxon>
        <taxon>Actinopterygii</taxon>
        <taxon>Neopterygii</taxon>
        <taxon>Teleostei</taxon>
        <taxon>Neoteleostei</taxon>
        <taxon>Acanthomorphata</taxon>
        <taxon>Syngnathiaria</taxon>
        <taxon>Syngnathiformes</taxon>
        <taxon>Syngnathoidei</taxon>
        <taxon>Syngnathidae</taxon>
        <taxon>Hippocampus</taxon>
    </lineage>
</organism>
<dbReference type="PANTHER" id="PTHR14652:SF2">
    <property type="entry name" value="TYPE 2 DNA TOPOISOMERASE 6 SUBUNIT B-LIKE"/>
    <property type="match status" value="1"/>
</dbReference>
<dbReference type="AlphaFoldDB" id="A0A3Q2XQP3"/>
<evidence type="ECO:0000313" key="1">
    <source>
        <dbReference type="Ensembl" id="ENSHCOP00000007138.1"/>
    </source>
</evidence>
<evidence type="ECO:0000313" key="2">
    <source>
        <dbReference type="Proteomes" id="UP000264820"/>
    </source>
</evidence>
<dbReference type="STRING" id="109280.ENSHCOP00000007138"/>
<protein>
    <submittedName>
        <fullName evidence="1">Uncharacterized protein</fullName>
    </submittedName>
</protein>
<dbReference type="Ensembl" id="ENSHCOT00000002509.1">
    <property type="protein sequence ID" value="ENSHCOP00000007138.1"/>
    <property type="gene ID" value="ENSHCOG00000009076.1"/>
</dbReference>
<dbReference type="Proteomes" id="UP000264820">
    <property type="component" value="Unplaced"/>
</dbReference>
<dbReference type="InterPro" id="IPR028040">
    <property type="entry name" value="TopoVIB-like"/>
</dbReference>
<accession>A0A3Q2XQP3</accession>
<reference evidence="1" key="2">
    <citation type="submission" date="2025-09" db="UniProtKB">
        <authorList>
            <consortium name="Ensembl"/>
        </authorList>
    </citation>
    <scope>IDENTIFICATION</scope>
</reference>
<dbReference type="GO" id="GO:0042138">
    <property type="term" value="P:meiotic DNA double-strand break formation"/>
    <property type="evidence" value="ECO:0007669"/>
    <property type="project" value="InterPro"/>
</dbReference>
<keyword evidence="2" id="KW-1185">Reference proteome</keyword>
<name>A0A3Q2XQP3_HIPCM</name>
<dbReference type="GeneTree" id="ENSGT00940000175465"/>
<reference evidence="1" key="1">
    <citation type="submission" date="2025-08" db="UniProtKB">
        <authorList>
            <consortium name="Ensembl"/>
        </authorList>
    </citation>
    <scope>IDENTIFICATION</scope>
</reference>
<dbReference type="PANTHER" id="PTHR14652">
    <property type="entry name" value="TYPE 2 DNA TOPOISOMERASE 6 SUBUNIT B-LIKE"/>
    <property type="match status" value="1"/>
</dbReference>
<proteinExistence type="predicted"/>
<dbReference type="OMA" id="ALEHETC"/>